<evidence type="ECO:0000313" key="1">
    <source>
        <dbReference type="EMBL" id="EKC69634.1"/>
    </source>
</evidence>
<dbReference type="EMBL" id="AJWZ01002920">
    <property type="protein sequence ID" value="EKC69634.1"/>
    <property type="molecule type" value="Genomic_DNA"/>
</dbReference>
<organism evidence="1">
    <name type="scientific">human gut metagenome</name>
    <dbReference type="NCBI Taxonomy" id="408170"/>
    <lineage>
        <taxon>unclassified sequences</taxon>
        <taxon>metagenomes</taxon>
        <taxon>organismal metagenomes</taxon>
    </lineage>
</organism>
<accession>K1TPV0</accession>
<feature type="non-terminal residue" evidence="1">
    <location>
        <position position="163"/>
    </location>
</feature>
<sequence length="163" mass="18646">MLVVHPKDRTTSVLSTLYEGMDANMVSSNCSNKKMEHLLHHVSTQERIMLLGHGSDKGLFYREDDTKDEFDKIIVGHPHAFHLRKHGGNMVGIWCHADKFARTEGLHGFFSGMIISEESEAEEYGITATKHEILKSNTIMFEHLRWLLDEGITLCEIPQRIKN</sequence>
<gene>
    <name evidence="1" type="ORF">OBE_04314</name>
</gene>
<dbReference type="AlphaFoldDB" id="K1TPV0"/>
<reference evidence="1" key="1">
    <citation type="journal article" date="2013" name="Environ. Microbiol.">
        <title>Microbiota from the distal guts of lean and obese adolescents exhibit partial functional redundancy besides clear differences in community structure.</title>
        <authorList>
            <person name="Ferrer M."/>
            <person name="Ruiz A."/>
            <person name="Lanza F."/>
            <person name="Haange S.B."/>
            <person name="Oberbach A."/>
            <person name="Till H."/>
            <person name="Bargiela R."/>
            <person name="Campoy C."/>
            <person name="Segura M.T."/>
            <person name="Richter M."/>
            <person name="von Bergen M."/>
            <person name="Seifert J."/>
            <person name="Suarez A."/>
        </authorList>
    </citation>
    <scope>NUCLEOTIDE SEQUENCE</scope>
</reference>
<comment type="caution">
    <text evidence="1">The sequence shown here is derived from an EMBL/GenBank/DDBJ whole genome shotgun (WGS) entry which is preliminary data.</text>
</comment>
<name>K1TPV0_9ZZZZ</name>
<protein>
    <submittedName>
        <fullName evidence="1">Uncharacterized protein</fullName>
    </submittedName>
</protein>
<proteinExistence type="predicted"/>